<dbReference type="InterPro" id="IPR011257">
    <property type="entry name" value="DNA_glycosylase"/>
</dbReference>
<sequence>MSTSQRLNELYERLLEAYGPLNWWPGDSPFEVMVGAVLTQNTNWGNVEKAIANLKEAGALSLAAMSRLEPARLAGLIRPAGYYNLKAKRLANLLAMINQRYEGDLEWLFASPLEEMRRALMEVKGVGPETADSICLYAADKPVFVIDAYTFRILGRHGLAEEDMGYFELQELFMDALPHDPAMFNQFHAMLVHLGKDRCKKSNPRCEGCPAQDW</sequence>
<dbReference type="GO" id="GO:0004519">
    <property type="term" value="F:endonuclease activity"/>
    <property type="evidence" value="ECO:0007669"/>
    <property type="project" value="UniProtKB-KW"/>
</dbReference>
<dbReference type="PANTHER" id="PTHR10359">
    <property type="entry name" value="A/G-SPECIFIC ADENINE GLYCOSYLASE/ENDONUCLEASE III"/>
    <property type="match status" value="1"/>
</dbReference>
<dbReference type="PIRSF" id="PIRSF001435">
    <property type="entry name" value="Nth"/>
    <property type="match status" value="1"/>
</dbReference>
<evidence type="ECO:0000256" key="2">
    <source>
        <dbReference type="ARBA" id="ARBA00022723"/>
    </source>
</evidence>
<keyword evidence="7" id="KW-1185">Reference proteome</keyword>
<dbReference type="KEGG" id="dmp:FAK_25870"/>
<dbReference type="GO" id="GO:0006284">
    <property type="term" value="P:base-excision repair"/>
    <property type="evidence" value="ECO:0007669"/>
    <property type="project" value="InterPro"/>
</dbReference>
<evidence type="ECO:0000256" key="1">
    <source>
        <dbReference type="ARBA" id="ARBA00022485"/>
    </source>
</evidence>
<dbReference type="AlphaFoldDB" id="A0AAU9ENT1"/>
<keyword evidence="3" id="KW-0408">Iron</keyword>
<dbReference type="GO" id="GO:0051539">
    <property type="term" value="F:4 iron, 4 sulfur cluster binding"/>
    <property type="evidence" value="ECO:0007669"/>
    <property type="project" value="UniProtKB-KW"/>
</dbReference>
<evidence type="ECO:0000313" key="6">
    <source>
        <dbReference type="EMBL" id="BEQ15521.1"/>
    </source>
</evidence>
<reference evidence="7" key="1">
    <citation type="journal article" date="2023" name="Arch. Microbiol.">
        <title>Desulfoferula mesophilus gen. nov. sp. nov., a mesophilic sulfate-reducing bacterium isolated from a brackish lake sediment.</title>
        <authorList>
            <person name="Watanabe T."/>
            <person name="Yabe T."/>
            <person name="Tsuji J.M."/>
            <person name="Fukui M."/>
        </authorList>
    </citation>
    <scope>NUCLEOTIDE SEQUENCE [LARGE SCALE GENOMIC DNA]</scope>
    <source>
        <strain evidence="7">12FAK</strain>
    </source>
</reference>
<dbReference type="SMART" id="SM00478">
    <property type="entry name" value="ENDO3c"/>
    <property type="match status" value="1"/>
</dbReference>
<dbReference type="EMBL" id="AP028679">
    <property type="protein sequence ID" value="BEQ15521.1"/>
    <property type="molecule type" value="Genomic_DNA"/>
</dbReference>
<keyword evidence="1" id="KW-0004">4Fe-4S</keyword>
<organism evidence="6 7">
    <name type="scientific">Desulfoferula mesophila</name>
    <dbReference type="NCBI Taxonomy" id="3058419"/>
    <lineage>
        <taxon>Bacteria</taxon>
        <taxon>Pseudomonadati</taxon>
        <taxon>Thermodesulfobacteriota</taxon>
        <taxon>Desulfarculia</taxon>
        <taxon>Desulfarculales</taxon>
        <taxon>Desulfarculaceae</taxon>
        <taxon>Desulfoferula</taxon>
    </lineage>
</organism>
<keyword evidence="6" id="KW-0378">Hydrolase</keyword>
<dbReference type="Pfam" id="PF00730">
    <property type="entry name" value="HhH-GPD"/>
    <property type="match status" value="1"/>
</dbReference>
<dbReference type="CDD" id="cd00056">
    <property type="entry name" value="ENDO3c"/>
    <property type="match status" value="1"/>
</dbReference>
<proteinExistence type="predicted"/>
<dbReference type="PANTHER" id="PTHR10359:SF19">
    <property type="entry name" value="DNA REPAIR GLYCOSYLASE MJ1434-RELATED"/>
    <property type="match status" value="1"/>
</dbReference>
<keyword evidence="2" id="KW-0479">Metal-binding</keyword>
<evidence type="ECO:0000256" key="4">
    <source>
        <dbReference type="ARBA" id="ARBA00023014"/>
    </source>
</evidence>
<feature type="domain" description="HhH-GPD" evidence="5">
    <location>
        <begin position="38"/>
        <end position="197"/>
    </location>
</feature>
<keyword evidence="4" id="KW-0411">Iron-sulfur</keyword>
<dbReference type="GO" id="GO:0046872">
    <property type="term" value="F:metal ion binding"/>
    <property type="evidence" value="ECO:0007669"/>
    <property type="project" value="UniProtKB-KW"/>
</dbReference>
<evidence type="ECO:0000256" key="3">
    <source>
        <dbReference type="ARBA" id="ARBA00023004"/>
    </source>
</evidence>
<dbReference type="InterPro" id="IPR023170">
    <property type="entry name" value="HhH_base_excis_C"/>
</dbReference>
<evidence type="ECO:0000259" key="5">
    <source>
        <dbReference type="SMART" id="SM00478"/>
    </source>
</evidence>
<evidence type="ECO:0000313" key="7">
    <source>
        <dbReference type="Proteomes" id="UP001366166"/>
    </source>
</evidence>
<dbReference type="InterPro" id="IPR003265">
    <property type="entry name" value="HhH-GPD_domain"/>
</dbReference>
<dbReference type="Proteomes" id="UP001366166">
    <property type="component" value="Chromosome"/>
</dbReference>
<dbReference type="Gene3D" id="1.10.340.30">
    <property type="entry name" value="Hypothetical protein, domain 2"/>
    <property type="match status" value="1"/>
</dbReference>
<keyword evidence="6" id="KW-0540">Nuclease</keyword>
<accession>A0AAU9ENT1</accession>
<protein>
    <submittedName>
        <fullName evidence="6">Endonuclease III</fullName>
    </submittedName>
</protein>
<keyword evidence="6" id="KW-0255">Endonuclease</keyword>
<gene>
    <name evidence="6" type="ORF">FAK_25870</name>
</gene>
<dbReference type="SUPFAM" id="SSF48150">
    <property type="entry name" value="DNA-glycosylase"/>
    <property type="match status" value="1"/>
</dbReference>
<dbReference type="RefSeq" id="WP_338600013.1">
    <property type="nucleotide sequence ID" value="NZ_AP028679.1"/>
</dbReference>
<dbReference type="Gene3D" id="1.10.1670.10">
    <property type="entry name" value="Helix-hairpin-Helix base-excision DNA repair enzymes (C-terminal)"/>
    <property type="match status" value="1"/>
</dbReference>
<name>A0AAU9ENT1_9BACT</name>